<sequence length="624" mass="68466">MPKSSTNNPATKNLLENTLSFDAVIVGAGGAGLRAALQLAESGHKIAVVSKVFPTRSHTVAAQGGINAALGNVTPDNWQWHMYDTIKGSDYLGDQDAIEYMCQEAAEIVRELEHFGVPFSRLENGKIYQRAFGGQSQNYGEDQAHRTCAAADRTGHAILHSLYQQNIRLGTTIFEEFYAIDLLKDTQGAINGIMVMNIHNSEYQILKSPNILLATGGAGQVFRTNTNAGINTGDGLGMVLRAGYTLQDMEFWQFHPTGVAGKGMLISEAARGEGGVLRNASGEAFMEKYAPHVKDLASRDVVSRAIAVEVQQGRGCGPNKDHVLLDLTHLDGEVIKNRLPGIRDISITFAGIDPIEQAVPVFPTCHYMMGGIPTNLKGQVITPNQDNSQQVVKGLYAVGECACVSVHGANRLGGNSLLDIVVFGRKAAQTISEQIALSPANHQAELDTASLQQVMERIERWHNAVDNSVDNLVDNSINNSEDHNKPPISDSVALIKKDLQKIMEQGCGVFREESSMRHALQQLPFIEKRLQTVCLTDDSDIFNLERLSALELENLLAIAFATANSALARQESRGAHSRIDYQQRDDQAWLKHTLYNHQTRSLSYKEVNLNPISREPFTPKKREY</sequence>
<dbReference type="Proteomes" id="UP001054820">
    <property type="component" value="Chromosome"/>
</dbReference>
<dbReference type="NCBIfam" id="TIGR01816">
    <property type="entry name" value="sdhA_forward"/>
    <property type="match status" value="1"/>
</dbReference>
<evidence type="ECO:0000256" key="12">
    <source>
        <dbReference type="ARBA" id="ARBA00023136"/>
    </source>
</evidence>
<evidence type="ECO:0000256" key="1">
    <source>
        <dbReference type="ARBA" id="ARBA00001974"/>
    </source>
</evidence>
<reference evidence="18" key="1">
    <citation type="journal article" date="2022" name="Arch. Microbiol.">
        <title>Thiomicrorhabdus immobilis sp. nov., a mesophilic sulfur-oxidizing bacterium isolated from sediment of a brackish lake in northern Japan.</title>
        <authorList>
            <person name="Kojima H."/>
            <person name="Mochizuki J."/>
            <person name="Kanda M."/>
            <person name="Watanabe T."/>
            <person name="Fukui M."/>
        </authorList>
    </citation>
    <scope>NUCLEOTIDE SEQUENCE</scope>
    <source>
        <strain evidence="18">Am19</strain>
    </source>
</reference>
<dbReference type="Gene3D" id="3.50.50.60">
    <property type="entry name" value="FAD/NAD(P)-binding domain"/>
    <property type="match status" value="1"/>
</dbReference>
<dbReference type="InterPro" id="IPR027477">
    <property type="entry name" value="Succ_DH/fumarate_Rdtase_cat_sf"/>
</dbReference>
<dbReference type="Gene3D" id="1.20.58.100">
    <property type="entry name" value="Fumarate reductase/succinate dehydrogenase flavoprotein-like, C-terminal domain"/>
    <property type="match status" value="1"/>
</dbReference>
<dbReference type="Pfam" id="PF02910">
    <property type="entry name" value="Succ_DH_flav_C"/>
    <property type="match status" value="1"/>
</dbReference>
<keyword evidence="15" id="KW-0997">Cell inner membrane</keyword>
<protein>
    <recommendedName>
        <fullName evidence="6 14">Succinate dehydrogenase flavoprotein subunit</fullName>
        <ecNumber evidence="5 15">1.3.5.1</ecNumber>
    </recommendedName>
</protein>
<keyword evidence="11 15" id="KW-0560">Oxidoreductase</keyword>
<evidence type="ECO:0000259" key="17">
    <source>
        <dbReference type="Pfam" id="PF02910"/>
    </source>
</evidence>
<accession>A0ABM7MD36</accession>
<evidence type="ECO:0000259" key="16">
    <source>
        <dbReference type="Pfam" id="PF00890"/>
    </source>
</evidence>
<dbReference type="PANTHER" id="PTHR11632:SF51">
    <property type="entry name" value="SUCCINATE DEHYDROGENASE [UBIQUINONE] FLAVOPROTEIN SUBUNIT, MITOCHONDRIAL"/>
    <property type="match status" value="1"/>
</dbReference>
<dbReference type="SUPFAM" id="SSF46977">
    <property type="entry name" value="Succinate dehydrogenase/fumarate reductase flavoprotein C-terminal domain"/>
    <property type="match status" value="1"/>
</dbReference>
<comment type="catalytic activity">
    <reaction evidence="13 15">
        <text>a quinone + succinate = fumarate + a quinol</text>
        <dbReference type="Rhea" id="RHEA:40523"/>
        <dbReference type="ChEBI" id="CHEBI:24646"/>
        <dbReference type="ChEBI" id="CHEBI:29806"/>
        <dbReference type="ChEBI" id="CHEBI:30031"/>
        <dbReference type="ChEBI" id="CHEBI:132124"/>
        <dbReference type="EC" id="1.3.5.1"/>
    </reaction>
</comment>
<dbReference type="PANTHER" id="PTHR11632">
    <property type="entry name" value="SUCCINATE DEHYDROGENASE 2 FLAVOPROTEIN SUBUNIT"/>
    <property type="match status" value="1"/>
</dbReference>
<keyword evidence="12 15" id="KW-0472">Membrane</keyword>
<comment type="similarity">
    <text evidence="4 15">Belongs to the FAD-dependent oxidoreductase 2 family. FRD/SDH subfamily.</text>
</comment>
<dbReference type="InterPro" id="IPR003953">
    <property type="entry name" value="FAD-dep_OxRdtase_2_FAD-bd"/>
</dbReference>
<dbReference type="InterPro" id="IPR036188">
    <property type="entry name" value="FAD/NAD-bd_sf"/>
</dbReference>
<evidence type="ECO:0000256" key="11">
    <source>
        <dbReference type="ARBA" id="ARBA00023002"/>
    </source>
</evidence>
<evidence type="ECO:0000256" key="10">
    <source>
        <dbReference type="ARBA" id="ARBA00022982"/>
    </source>
</evidence>
<comment type="cofactor">
    <cofactor evidence="1 15">
        <name>FAD</name>
        <dbReference type="ChEBI" id="CHEBI:57692"/>
    </cofactor>
</comment>
<name>A0ABM7MD36_9GAMM</name>
<dbReference type="RefSeq" id="WP_237264314.1">
    <property type="nucleotide sequence ID" value="NZ_AP024202.1"/>
</dbReference>
<dbReference type="PRINTS" id="PR00411">
    <property type="entry name" value="PNDRDTASEI"/>
</dbReference>
<evidence type="ECO:0000256" key="4">
    <source>
        <dbReference type="ARBA" id="ARBA00008040"/>
    </source>
</evidence>
<evidence type="ECO:0000256" key="13">
    <source>
        <dbReference type="ARBA" id="ARBA00049220"/>
    </source>
</evidence>
<keyword evidence="7 15" id="KW-0813">Transport</keyword>
<dbReference type="EMBL" id="AP024202">
    <property type="protein sequence ID" value="BCN93270.1"/>
    <property type="molecule type" value="Genomic_DNA"/>
</dbReference>
<evidence type="ECO:0000256" key="8">
    <source>
        <dbReference type="ARBA" id="ARBA00022630"/>
    </source>
</evidence>
<dbReference type="InterPro" id="IPR015939">
    <property type="entry name" value="Fum_Rdtase/Succ_DH_flav-like_C"/>
</dbReference>
<evidence type="ECO:0000256" key="15">
    <source>
        <dbReference type="RuleBase" id="RU362051"/>
    </source>
</evidence>
<organism evidence="18 19">
    <name type="scientific">Thiomicrorhabdus immobilis</name>
    <dbReference type="NCBI Taxonomy" id="2791037"/>
    <lineage>
        <taxon>Bacteria</taxon>
        <taxon>Pseudomonadati</taxon>
        <taxon>Pseudomonadota</taxon>
        <taxon>Gammaproteobacteria</taxon>
        <taxon>Thiotrichales</taxon>
        <taxon>Piscirickettsiaceae</taxon>
        <taxon>Thiomicrorhabdus</taxon>
    </lineage>
</organism>
<keyword evidence="15" id="KW-0816">Tricarboxylic acid cycle</keyword>
<gene>
    <name evidence="18" type="primary">sdhA</name>
    <name evidence="18" type="ORF">THMIRHAM_10550</name>
</gene>
<evidence type="ECO:0000256" key="14">
    <source>
        <dbReference type="NCBIfam" id="TIGR01816"/>
    </source>
</evidence>
<keyword evidence="8 15" id="KW-0285">Flavoprotein</keyword>
<dbReference type="PIRSF" id="PIRSF000171">
    <property type="entry name" value="SDHA_APRA_LASPO"/>
    <property type="match status" value="1"/>
</dbReference>
<dbReference type="InterPro" id="IPR030664">
    <property type="entry name" value="SdhA/FrdA/AprA"/>
</dbReference>
<dbReference type="SUPFAM" id="SSF56425">
    <property type="entry name" value="Succinate dehydrogenase/fumarate reductase flavoprotein, catalytic domain"/>
    <property type="match status" value="1"/>
</dbReference>
<feature type="domain" description="FAD-dependent oxidoreductase 2 FAD-binding" evidence="16">
    <location>
        <begin position="22"/>
        <end position="417"/>
    </location>
</feature>
<evidence type="ECO:0000256" key="3">
    <source>
        <dbReference type="ARBA" id="ARBA00004894"/>
    </source>
</evidence>
<evidence type="ECO:0000313" key="18">
    <source>
        <dbReference type="EMBL" id="BCN93270.1"/>
    </source>
</evidence>
<proteinExistence type="inferred from homology"/>
<keyword evidence="9 15" id="KW-0274">FAD</keyword>
<dbReference type="EC" id="1.3.5.1" evidence="5 15"/>
<dbReference type="Gene3D" id="4.10.80.40">
    <property type="entry name" value="succinate dehydrogenase protein domain"/>
    <property type="match status" value="1"/>
</dbReference>
<keyword evidence="19" id="KW-1185">Reference proteome</keyword>
<keyword evidence="15" id="KW-1003">Cell membrane</keyword>
<dbReference type="InterPro" id="IPR003952">
    <property type="entry name" value="FRD_SDH_FAD_BS"/>
</dbReference>
<dbReference type="InterPro" id="IPR037099">
    <property type="entry name" value="Fum_R/Succ_DH_flav-like_C_sf"/>
</dbReference>
<evidence type="ECO:0000256" key="6">
    <source>
        <dbReference type="ARBA" id="ARBA00019965"/>
    </source>
</evidence>
<dbReference type="SUPFAM" id="SSF51905">
    <property type="entry name" value="FAD/NAD(P)-binding domain"/>
    <property type="match status" value="1"/>
</dbReference>
<evidence type="ECO:0000256" key="2">
    <source>
        <dbReference type="ARBA" id="ARBA00004515"/>
    </source>
</evidence>
<evidence type="ECO:0000256" key="9">
    <source>
        <dbReference type="ARBA" id="ARBA00022827"/>
    </source>
</evidence>
<evidence type="ECO:0000256" key="7">
    <source>
        <dbReference type="ARBA" id="ARBA00022448"/>
    </source>
</evidence>
<dbReference type="NCBIfam" id="TIGR01812">
    <property type="entry name" value="sdhA_frdA_Gneg"/>
    <property type="match status" value="1"/>
</dbReference>
<dbReference type="InterPro" id="IPR014006">
    <property type="entry name" value="Succ_Dhase_FrdA_Gneg"/>
</dbReference>
<evidence type="ECO:0000313" key="19">
    <source>
        <dbReference type="Proteomes" id="UP001054820"/>
    </source>
</evidence>
<evidence type="ECO:0000256" key="5">
    <source>
        <dbReference type="ARBA" id="ARBA00012792"/>
    </source>
</evidence>
<feature type="domain" description="Fumarate reductase/succinate dehydrogenase flavoprotein-like C-terminal" evidence="17">
    <location>
        <begin position="497"/>
        <end position="624"/>
    </location>
</feature>
<comment type="subcellular location">
    <subcellularLocation>
        <location evidence="2 15">Cell inner membrane</location>
        <topology evidence="2 15">Peripheral membrane protein</topology>
        <orientation evidence="2 15">Cytoplasmic side</orientation>
    </subcellularLocation>
</comment>
<dbReference type="Gene3D" id="3.90.700.10">
    <property type="entry name" value="Succinate dehydrogenase/fumarate reductase flavoprotein, catalytic domain"/>
    <property type="match status" value="1"/>
</dbReference>
<comment type="pathway">
    <text evidence="3 15">Carbohydrate metabolism; tricarboxylic acid cycle; fumarate from succinate (bacterial route): step 1/1.</text>
</comment>
<dbReference type="Pfam" id="PF00890">
    <property type="entry name" value="FAD_binding_2"/>
    <property type="match status" value="1"/>
</dbReference>
<dbReference type="InterPro" id="IPR011281">
    <property type="entry name" value="Succ_DH_flav_su_fwd"/>
</dbReference>
<dbReference type="PROSITE" id="PS00504">
    <property type="entry name" value="FRD_SDH_FAD_BINDING"/>
    <property type="match status" value="1"/>
</dbReference>
<keyword evidence="10 15" id="KW-0249">Electron transport</keyword>